<feature type="non-terminal residue" evidence="4">
    <location>
        <position position="1"/>
    </location>
</feature>
<dbReference type="InterPro" id="IPR044929">
    <property type="entry name" value="DNA/RNA_non-sp_Endonuclease_sf"/>
</dbReference>
<dbReference type="RefSeq" id="WP_181416043.1">
    <property type="nucleotide sequence ID" value="NZ_QGLR01000027.1"/>
</dbReference>
<dbReference type="PANTHER" id="PTHR32305:SF15">
    <property type="entry name" value="PROTEIN RHSA-RELATED"/>
    <property type="match status" value="1"/>
</dbReference>
<dbReference type="Pfam" id="PF13930">
    <property type="entry name" value="Endonuclea_NS_2"/>
    <property type="match status" value="1"/>
</dbReference>
<dbReference type="NCBIfam" id="TIGR03696">
    <property type="entry name" value="Rhs_assc_core"/>
    <property type="match status" value="1"/>
</dbReference>
<dbReference type="NCBIfam" id="TIGR01643">
    <property type="entry name" value="YD_repeat_2x"/>
    <property type="match status" value="1"/>
</dbReference>
<evidence type="ECO:0000313" key="5">
    <source>
        <dbReference type="Proteomes" id="UP000247932"/>
    </source>
</evidence>
<protein>
    <recommendedName>
        <fullName evidence="6">Type IV secretion protein Rhs</fullName>
    </recommendedName>
</protein>
<dbReference type="Gene3D" id="2.180.10.10">
    <property type="entry name" value="RHS repeat-associated core"/>
    <property type="match status" value="1"/>
</dbReference>
<dbReference type="AlphaFoldDB" id="A0A2V4DX75"/>
<dbReference type="Proteomes" id="UP000247932">
    <property type="component" value="Unassembled WGS sequence"/>
</dbReference>
<accession>A0A2V4DX75</accession>
<dbReference type="Gene3D" id="3.40.570.10">
    <property type="entry name" value="Extracellular Endonuclease, subunit A"/>
    <property type="match status" value="1"/>
</dbReference>
<evidence type="ECO:0000256" key="1">
    <source>
        <dbReference type="SAM" id="MobiDB-lite"/>
    </source>
</evidence>
<evidence type="ECO:0000313" key="4">
    <source>
        <dbReference type="EMBL" id="PXZ02894.1"/>
    </source>
</evidence>
<dbReference type="EMBL" id="QGLR01000027">
    <property type="protein sequence ID" value="PXZ02894.1"/>
    <property type="molecule type" value="Genomic_DNA"/>
</dbReference>
<dbReference type="InterPro" id="IPR050708">
    <property type="entry name" value="T6SS_VgrG/RHS"/>
</dbReference>
<feature type="domain" description="Type VII secretion system protein EssD-like" evidence="3">
    <location>
        <begin position="216"/>
        <end position="328"/>
    </location>
</feature>
<evidence type="ECO:0000259" key="2">
    <source>
        <dbReference type="Pfam" id="PF03527"/>
    </source>
</evidence>
<evidence type="ECO:0008006" key="6">
    <source>
        <dbReference type="Google" id="ProtNLM"/>
    </source>
</evidence>
<evidence type="ECO:0000259" key="3">
    <source>
        <dbReference type="Pfam" id="PF13930"/>
    </source>
</evidence>
<dbReference type="InterPro" id="IPR006530">
    <property type="entry name" value="YD"/>
</dbReference>
<dbReference type="PRINTS" id="PR00394">
    <property type="entry name" value="RHSPROTEIN"/>
</dbReference>
<proteinExistence type="predicted"/>
<feature type="compositionally biased region" description="Basic and acidic residues" evidence="1">
    <location>
        <begin position="241"/>
        <end position="254"/>
    </location>
</feature>
<reference evidence="4 5" key="1">
    <citation type="submission" date="2018-05" db="EMBL/GenBank/DDBJ databases">
        <title>Reference genomes for bee gut microbiota database.</title>
        <authorList>
            <person name="Ellegaard K.M."/>
        </authorList>
    </citation>
    <scope>NUCLEOTIDE SEQUENCE [LARGE SCALE GENOMIC DNA]</scope>
    <source>
        <strain evidence="4 5">ESL0182</strain>
    </source>
</reference>
<dbReference type="InterPro" id="IPR044927">
    <property type="entry name" value="Endonuclea_NS_2"/>
</dbReference>
<feature type="domain" description="RHS protein conserved region" evidence="2">
    <location>
        <begin position="104"/>
        <end position="138"/>
    </location>
</feature>
<dbReference type="InterPro" id="IPR022385">
    <property type="entry name" value="Rhs_assc_core"/>
</dbReference>
<comment type="caution">
    <text evidence="4">The sequence shown here is derived from an EMBL/GenBank/DDBJ whole genome shotgun (WGS) entry which is preliminary data.</text>
</comment>
<dbReference type="Pfam" id="PF03527">
    <property type="entry name" value="RHS"/>
    <property type="match status" value="1"/>
</dbReference>
<dbReference type="InterPro" id="IPR001826">
    <property type="entry name" value="RHS"/>
</dbReference>
<organism evidence="4 5">
    <name type="scientific">Gilliamella apicola</name>
    <dbReference type="NCBI Taxonomy" id="1196095"/>
    <lineage>
        <taxon>Bacteria</taxon>
        <taxon>Pseudomonadati</taxon>
        <taxon>Pseudomonadota</taxon>
        <taxon>Gammaproteobacteria</taxon>
        <taxon>Orbales</taxon>
        <taxon>Orbaceae</taxon>
        <taxon>Gilliamella</taxon>
    </lineage>
</organism>
<sequence length="340" mass="38529">KIRHYRDNDFHQAVETVHTYTYDAFGRRISKTDKQTGDKTLFFWQGNKLITECHADDADFSPSAVRNQGSKAEDYRCCSYIYEPSEDSFIPLAQLQGRGRGGQIYYYLTDQLGTPQELISANGDIVWSGIYKSYGQIAIAAGTTAQNLRFQGQYFDQESGLHYNFNRYYDPYCGRYFSQDPIGLEGGENTYAYVFDPLAWIDPLGLAKVPKIKMNQAGQITSASATVRKKDLGTGTPTNQKARDWARSRGGTQKDDAGHILGALLGGSGTDTDNIFPQLKKINRGKYRAFERKIRDRINKHGTVNLEWKFVYANGGTRPTKIIYIVKQKGRVVMKDEFYN</sequence>
<name>A0A2V4DX75_9GAMM</name>
<keyword evidence="5" id="KW-1185">Reference proteome</keyword>
<dbReference type="PANTHER" id="PTHR32305">
    <property type="match status" value="1"/>
</dbReference>
<feature type="region of interest" description="Disordered" evidence="1">
    <location>
        <begin position="230"/>
        <end position="254"/>
    </location>
</feature>
<gene>
    <name evidence="4" type="ORF">DKK70_16490</name>
</gene>